<evidence type="ECO:0000313" key="2">
    <source>
        <dbReference type="Proteomes" id="UP000825051"/>
    </source>
</evidence>
<dbReference type="RefSeq" id="WP_220165196.1">
    <property type="nucleotide sequence ID" value="NZ_CP080507.1"/>
</dbReference>
<reference evidence="1" key="1">
    <citation type="submission" date="2021-08" db="EMBL/GenBank/DDBJ databases">
        <title>Genome of a novel bacterium of the phylum Verrucomicrobia, Oleiharenicola sp. KSB-15.</title>
        <authorList>
            <person name="Chung J.-H."/>
            <person name="Ahn J.-H."/>
            <person name="Yoon Y."/>
            <person name="Kim D.-Y."/>
            <person name="An S.-H."/>
            <person name="Park I."/>
            <person name="Yeon J."/>
        </authorList>
    </citation>
    <scope>NUCLEOTIDE SEQUENCE</scope>
    <source>
        <strain evidence="1">KSB-15</strain>
    </source>
</reference>
<proteinExistence type="predicted"/>
<accession>A0A8F9TZA8</accession>
<dbReference type="Proteomes" id="UP000825051">
    <property type="component" value="Chromosome"/>
</dbReference>
<evidence type="ECO:0000313" key="1">
    <source>
        <dbReference type="EMBL" id="QYM80267.1"/>
    </source>
</evidence>
<gene>
    <name evidence="1" type="ORF">K0B96_06540</name>
</gene>
<protein>
    <submittedName>
        <fullName evidence="1">Uncharacterized protein</fullName>
    </submittedName>
</protein>
<dbReference type="KEGG" id="ole:K0B96_06540"/>
<organism evidence="1 2">
    <name type="scientific">Horticoccus luteus</name>
    <dbReference type="NCBI Taxonomy" id="2862869"/>
    <lineage>
        <taxon>Bacteria</taxon>
        <taxon>Pseudomonadati</taxon>
        <taxon>Verrucomicrobiota</taxon>
        <taxon>Opitutia</taxon>
        <taxon>Opitutales</taxon>
        <taxon>Opitutaceae</taxon>
        <taxon>Horticoccus</taxon>
    </lineage>
</organism>
<sequence length="134" mass="14679">MADSLGGAFPRRVAAVSGSINLLPTVAKYAKARAEQLGVTPSLLLRLLLQNYLYGPPLGLPPHLGKRDRLKRQPVQCSLPGSLRRAGKAAAKRWKMSFSELMESLLAADADRGEDTLRIFPPHKKPKPDTEIQL</sequence>
<name>A0A8F9TZA8_9BACT</name>
<keyword evidence="2" id="KW-1185">Reference proteome</keyword>
<dbReference type="AlphaFoldDB" id="A0A8F9TZA8"/>
<dbReference type="EMBL" id="CP080507">
    <property type="protein sequence ID" value="QYM80267.1"/>
    <property type="molecule type" value="Genomic_DNA"/>
</dbReference>